<dbReference type="InterPro" id="IPR040248">
    <property type="entry name" value="RRBP1"/>
</dbReference>
<evidence type="ECO:0000256" key="1">
    <source>
        <dbReference type="ARBA" id="ARBA00004389"/>
    </source>
</evidence>
<comment type="subcellular location">
    <subcellularLocation>
        <location evidence="1">Endoplasmic reticulum membrane</location>
        <topology evidence="1">Single-pass membrane protein</topology>
    </subcellularLocation>
</comment>
<evidence type="ECO:0000256" key="4">
    <source>
        <dbReference type="ARBA" id="ARBA00022989"/>
    </source>
</evidence>
<protein>
    <recommendedName>
        <fullName evidence="9">Ribosome receptor lysine/proline rich domain-containing protein</fullName>
    </recommendedName>
</protein>
<dbReference type="STRING" id="42514.ENSPNAP00000011274"/>
<evidence type="ECO:0000256" key="8">
    <source>
        <dbReference type="SAM" id="Phobius"/>
    </source>
</evidence>
<name>A0A3B4CL57_PYGNA</name>
<keyword evidence="3" id="KW-0256">Endoplasmic reticulum</keyword>
<sequence>MDIYDPQTLGIVVFGGFMVISAIGIALVSTFSMKETSYEEALAKQRQELAKAQPQQRTEKKKKDKAAEKKNREKKKKEEKPKESETIPDANKETIEDQDVSLESQGQKPEPVHAPKSAAAPVDKTAPAISIKSTEPSESNTAPSSASETSPTPASKASSATAAKTSSTSPSKTSQTPAAKSAPVLAPTTPVQPAVSAPTCLAPTEVPSAISPKDKKKKEKKVVKVEPAPTQAPPVVMLETVVKEVSVMAVPPVESQKSVPVVEALAKAEKPKASAPSKKKAGSKKSTEFAVAVDAVDAPLHLPYETLLSTLKSMVFSEGEAQQLSEILSEKTGLQDTWHTATQKGDPVTVLKKQLEEKERQVSAAQEDSIAAKNRLRELSKELSAEKSKVASVETRLSSQLSKREQEMIALQARMQASYQDHLAETQQLNAKVAALQEQLEKGPNAQLARLQQENSILRDALNKATSQTDSKQNAELAKVRQDCARLNKELGEKLEALRSEEQLRKSLETKASVAEKQLCQLQTCRVSSEQALQRRLEEVSEELRKAQGSNSSLQTQLGQAQQDSVALTEVRGRMAALEAELREQVGQVEGLQAQLSQAELENRQLQEQLGSVHTLLEASQSKEQEHNTEVLVSELEEAKISLKQKESRVSLLEEELTQLRDTVSRLEGAATETESPSNNENQNQVESLQEELRSLSEELERLKTAENRAAELEHLQKSLREREAQLYSLEEELKQHKEHNTNQVNTSTQLESLQNSLSEKERLVTDLQEKLQCLAEEAHQAKDKSDHSTEDLQAFQTETISALQSLFPHININTKQDKWLQEFSEKAQETISAREQCLESQQSKVTELLGRLSEVRESQSTLQADCEQYRSVLAETEGMLKTLQRSVEEEETGWRTRVTELEEQLRRALQKVQMLEEATENLRAENKNAEQLKEHVVILEDQLEKQNQSDSSNNLSHSEEMKQLKQLLSESEHQLQAAQKEALSHREELAQVRQQLSQMKDHAEKWVENGQSEPQACQVQAEMEQTVEMLQAEQALKQQLSEQAEQAHRAVAELQIQLDLLRAAGENPSDTEDVAELKERLEKERKLTKDLGQAATKLQQLLRSSQDQLTKEKETVRILQEKLQEKEEGTELKEGTSV</sequence>
<keyword evidence="2 8" id="KW-0812">Transmembrane</keyword>
<dbReference type="GO" id="GO:0015031">
    <property type="term" value="P:protein transport"/>
    <property type="evidence" value="ECO:0007669"/>
    <property type="project" value="InterPro"/>
</dbReference>
<dbReference type="OMA" id="WMSSFET"/>
<dbReference type="InterPro" id="IPR007794">
    <property type="entry name" value="Rib_rcpt_KP"/>
</dbReference>
<feature type="region of interest" description="Disordered" evidence="7">
    <location>
        <begin position="39"/>
        <end position="226"/>
    </location>
</feature>
<dbReference type="OrthoDB" id="6410656at2759"/>
<evidence type="ECO:0000313" key="11">
    <source>
        <dbReference type="Proteomes" id="UP001501920"/>
    </source>
</evidence>
<feature type="compositionally biased region" description="Basic and acidic residues" evidence="7">
    <location>
        <begin position="65"/>
        <end position="95"/>
    </location>
</feature>
<evidence type="ECO:0000256" key="3">
    <source>
        <dbReference type="ARBA" id="ARBA00022824"/>
    </source>
</evidence>
<reference evidence="10" key="3">
    <citation type="submission" date="2025-09" db="UniProtKB">
        <authorList>
            <consortium name="Ensembl"/>
        </authorList>
    </citation>
    <scope>IDENTIFICATION</scope>
</reference>
<evidence type="ECO:0000259" key="9">
    <source>
        <dbReference type="Pfam" id="PF05104"/>
    </source>
</evidence>
<dbReference type="CTD" id="553448"/>
<dbReference type="PANTHER" id="PTHR18939:SF4">
    <property type="entry name" value="RIBOSOME-BINDING PROTEIN 1"/>
    <property type="match status" value="1"/>
</dbReference>
<dbReference type="AlphaFoldDB" id="A0A3B4CL57"/>
<reference evidence="10" key="2">
    <citation type="submission" date="2025-08" db="UniProtKB">
        <authorList>
            <consortium name="Ensembl"/>
        </authorList>
    </citation>
    <scope>IDENTIFICATION</scope>
</reference>
<dbReference type="Ensembl" id="ENSPNAT00000018201.2">
    <property type="protein sequence ID" value="ENSPNAP00000011274.1"/>
    <property type="gene ID" value="ENSPNAG00000016922.2"/>
</dbReference>
<feature type="region of interest" description="Disordered" evidence="7">
    <location>
        <begin position="267"/>
        <end position="286"/>
    </location>
</feature>
<evidence type="ECO:0000256" key="6">
    <source>
        <dbReference type="SAM" id="Coils"/>
    </source>
</evidence>
<dbReference type="GeneTree" id="ENSGT00940000158015"/>
<feature type="transmembrane region" description="Helical" evidence="8">
    <location>
        <begin position="12"/>
        <end position="33"/>
    </location>
</feature>
<evidence type="ECO:0000256" key="5">
    <source>
        <dbReference type="ARBA" id="ARBA00023136"/>
    </source>
</evidence>
<evidence type="ECO:0000256" key="7">
    <source>
        <dbReference type="SAM" id="MobiDB-lite"/>
    </source>
</evidence>
<feature type="coiled-coil region" evidence="6">
    <location>
        <begin position="899"/>
        <end position="1130"/>
    </location>
</feature>
<feature type="region of interest" description="Disordered" evidence="7">
    <location>
        <begin position="667"/>
        <end position="686"/>
    </location>
</feature>
<keyword evidence="4 8" id="KW-1133">Transmembrane helix</keyword>
<dbReference type="Proteomes" id="UP001501920">
    <property type="component" value="Chromosome 5"/>
</dbReference>
<feature type="compositionally biased region" description="Polar residues" evidence="7">
    <location>
        <begin position="673"/>
        <end position="686"/>
    </location>
</feature>
<organism evidence="10 11">
    <name type="scientific">Pygocentrus nattereri</name>
    <name type="common">Red-bellied piranha</name>
    <dbReference type="NCBI Taxonomy" id="42514"/>
    <lineage>
        <taxon>Eukaryota</taxon>
        <taxon>Metazoa</taxon>
        <taxon>Chordata</taxon>
        <taxon>Craniata</taxon>
        <taxon>Vertebrata</taxon>
        <taxon>Euteleostomi</taxon>
        <taxon>Actinopterygii</taxon>
        <taxon>Neopterygii</taxon>
        <taxon>Teleostei</taxon>
        <taxon>Ostariophysi</taxon>
        <taxon>Characiformes</taxon>
        <taxon>Characoidei</taxon>
        <taxon>Pygocentrus</taxon>
    </lineage>
</organism>
<feature type="compositionally biased region" description="Low complexity" evidence="7">
    <location>
        <begin position="133"/>
        <end position="179"/>
    </location>
</feature>
<dbReference type="GO" id="GO:0005789">
    <property type="term" value="C:endoplasmic reticulum membrane"/>
    <property type="evidence" value="ECO:0007669"/>
    <property type="project" value="UniProtKB-SubCell"/>
</dbReference>
<keyword evidence="5 8" id="KW-0472">Membrane</keyword>
<dbReference type="Pfam" id="PF05104">
    <property type="entry name" value="Rib_recp_KP_reg"/>
    <property type="match status" value="1"/>
</dbReference>
<dbReference type="PANTHER" id="PTHR18939">
    <property type="entry name" value="RIBOSOME BINDING PROTEIN-1"/>
    <property type="match status" value="1"/>
</dbReference>
<accession>A0A3B4CL57</accession>
<evidence type="ECO:0000313" key="10">
    <source>
        <dbReference type="Ensembl" id="ENSPNAP00000011274.1"/>
    </source>
</evidence>
<evidence type="ECO:0000256" key="2">
    <source>
        <dbReference type="ARBA" id="ARBA00022692"/>
    </source>
</evidence>
<proteinExistence type="predicted"/>
<feature type="domain" description="Ribosome receptor lysine/proline rich" evidence="9">
    <location>
        <begin position="33"/>
        <end position="166"/>
    </location>
</feature>
<feature type="coiled-coil region" evidence="6">
    <location>
        <begin position="348"/>
        <end position="609"/>
    </location>
</feature>
<reference evidence="10 11" key="1">
    <citation type="submission" date="2020-10" db="EMBL/GenBank/DDBJ databases">
        <title>Pygocentrus nattereri (red-bellied piranha) genome, fPygNat1, primary haplotype.</title>
        <authorList>
            <person name="Myers G."/>
            <person name="Meyer A."/>
            <person name="Karagic N."/>
            <person name="Pippel M."/>
            <person name="Winkler S."/>
            <person name="Tracey A."/>
            <person name="Wood J."/>
            <person name="Formenti G."/>
            <person name="Howe K."/>
            <person name="Fedrigo O."/>
            <person name="Jarvis E.D."/>
        </authorList>
    </citation>
    <scope>NUCLEOTIDE SEQUENCE [LARGE SCALE GENOMIC DNA]</scope>
</reference>
<keyword evidence="11" id="KW-1185">Reference proteome</keyword>
<keyword evidence="6" id="KW-0175">Coiled coil</keyword>
<dbReference type="GeneID" id="108426132"/>
<dbReference type="RefSeq" id="XP_017550904.1">
    <property type="nucleotide sequence ID" value="XM_017695415.1"/>
</dbReference>